<feature type="transmembrane region" description="Helical" evidence="1">
    <location>
        <begin position="6"/>
        <end position="25"/>
    </location>
</feature>
<name>V5WFB8_9SPIO</name>
<accession>V5WFB8</accession>
<evidence type="ECO:0000313" key="3">
    <source>
        <dbReference type="Proteomes" id="UP000018680"/>
    </source>
</evidence>
<sequence length="202" mass="22676">MNTASLVFIFTVSLNIFILYLGGMAETLASPVGGRSMIRDSLKRHWLYKGGYLLLWGVLAILIQRLTMILPRGEALFISFFTLAYLILRSLFIFILARIRGAEHREDIVKAVDRLFRDPVLLIPVLIIGYSRITVYQSLIVVVSAWAGLGIALLVFVSIRVKVDLEAGRPRLKGSNMMILSAALMAMLLIALDQAFFIRFMP</sequence>
<keyword evidence="1" id="KW-0472">Membrane</keyword>
<feature type="transmembrane region" description="Helical" evidence="1">
    <location>
        <begin position="139"/>
        <end position="159"/>
    </location>
</feature>
<evidence type="ECO:0000313" key="2">
    <source>
        <dbReference type="EMBL" id="AHC14244.1"/>
    </source>
</evidence>
<dbReference type="RefSeq" id="WP_024267175.1">
    <property type="nucleotide sequence ID" value="NC_023035.1"/>
</dbReference>
<feature type="transmembrane region" description="Helical" evidence="1">
    <location>
        <begin position="75"/>
        <end position="95"/>
    </location>
</feature>
<reference evidence="2 3" key="1">
    <citation type="journal article" date="2015" name="Stand. Genomic Sci.">
        <title>Complete genome sequence and description of Salinispira pacifica gen. nov., sp. nov., a novel spirochaete isolated form a hypersaline microbial mat.</title>
        <authorList>
            <person name="Ben Hania W."/>
            <person name="Joseph M."/>
            <person name="Schumann P."/>
            <person name="Bunk B."/>
            <person name="Fiebig A."/>
            <person name="Sproer C."/>
            <person name="Klenk H.P."/>
            <person name="Fardeau M.L."/>
            <person name="Spring S."/>
        </authorList>
    </citation>
    <scope>NUCLEOTIDE SEQUENCE [LARGE SCALE GENOMIC DNA]</scope>
    <source>
        <strain evidence="2 3">L21-RPul-D2</strain>
    </source>
</reference>
<dbReference type="AlphaFoldDB" id="V5WFB8"/>
<dbReference type="KEGG" id="slr:L21SP2_0822"/>
<dbReference type="STRING" id="1307761.L21SP2_0822"/>
<evidence type="ECO:0000256" key="1">
    <source>
        <dbReference type="SAM" id="Phobius"/>
    </source>
</evidence>
<keyword evidence="1" id="KW-1133">Transmembrane helix</keyword>
<dbReference type="PATRIC" id="fig|1307761.3.peg.823"/>
<dbReference type="HOGENOM" id="CLU_1353827_0_0_12"/>
<organism evidence="2 3">
    <name type="scientific">Salinispira pacifica</name>
    <dbReference type="NCBI Taxonomy" id="1307761"/>
    <lineage>
        <taxon>Bacteria</taxon>
        <taxon>Pseudomonadati</taxon>
        <taxon>Spirochaetota</taxon>
        <taxon>Spirochaetia</taxon>
        <taxon>Spirochaetales</taxon>
        <taxon>Spirochaetaceae</taxon>
        <taxon>Salinispira</taxon>
    </lineage>
</organism>
<dbReference type="Proteomes" id="UP000018680">
    <property type="component" value="Chromosome"/>
</dbReference>
<feature type="transmembrane region" description="Helical" evidence="1">
    <location>
        <begin position="179"/>
        <end position="201"/>
    </location>
</feature>
<feature type="transmembrane region" description="Helical" evidence="1">
    <location>
        <begin position="46"/>
        <end position="63"/>
    </location>
</feature>
<dbReference type="EMBL" id="CP006939">
    <property type="protein sequence ID" value="AHC14244.1"/>
    <property type="molecule type" value="Genomic_DNA"/>
</dbReference>
<keyword evidence="1" id="KW-0812">Transmembrane</keyword>
<protein>
    <submittedName>
        <fullName evidence="2">Uncharacterized protein</fullName>
    </submittedName>
</protein>
<proteinExistence type="predicted"/>
<gene>
    <name evidence="2" type="ORF">L21SP2_0822</name>
</gene>
<keyword evidence="3" id="KW-1185">Reference proteome</keyword>